<keyword evidence="5" id="KW-0813">Transport</keyword>
<protein>
    <recommendedName>
        <fullName evidence="4">Movement protein TGB2</fullName>
    </recommendedName>
    <alternativeName>
        <fullName evidence="12">Triple gene block 2 protein</fullName>
    </alternativeName>
</protein>
<evidence type="ECO:0000256" key="1">
    <source>
        <dbReference type="ARBA" id="ARBA00002252"/>
    </source>
</evidence>
<evidence type="ECO:0000256" key="13">
    <source>
        <dbReference type="SAM" id="Phobius"/>
    </source>
</evidence>
<comment type="similarity">
    <text evidence="3">Belongs to the Tymovirales TGBp2 protein family.</text>
</comment>
<evidence type="ECO:0000256" key="11">
    <source>
        <dbReference type="ARBA" id="ARBA00023184"/>
    </source>
</evidence>
<evidence type="ECO:0000256" key="9">
    <source>
        <dbReference type="ARBA" id="ARBA00023031"/>
    </source>
</evidence>
<keyword evidence="9" id="KW-0916">Viral movement protein</keyword>
<evidence type="ECO:0000256" key="6">
    <source>
        <dbReference type="ARBA" id="ARBA00022692"/>
    </source>
</evidence>
<keyword evidence="6 13" id="KW-0812">Transmembrane</keyword>
<feature type="transmembrane region" description="Helical" evidence="13">
    <location>
        <begin position="12"/>
        <end position="30"/>
    </location>
</feature>
<dbReference type="OrthoDB" id="20634at10239"/>
<evidence type="ECO:0000256" key="12">
    <source>
        <dbReference type="ARBA" id="ARBA00032240"/>
    </source>
</evidence>
<keyword evidence="10 13" id="KW-0472">Membrane</keyword>
<proteinExistence type="inferred from homology"/>
<evidence type="ECO:0000256" key="8">
    <source>
        <dbReference type="ARBA" id="ARBA00022989"/>
    </source>
</evidence>
<keyword evidence="7" id="KW-1043">Host membrane</keyword>
<evidence type="ECO:0000256" key="5">
    <source>
        <dbReference type="ARBA" id="ARBA00022448"/>
    </source>
</evidence>
<dbReference type="GO" id="GO:0046740">
    <property type="term" value="P:transport of virus in host, cell to cell"/>
    <property type="evidence" value="ECO:0007669"/>
    <property type="project" value="UniProtKB-KW"/>
</dbReference>
<evidence type="ECO:0000256" key="4">
    <source>
        <dbReference type="ARBA" id="ARBA00013304"/>
    </source>
</evidence>
<reference evidence="14" key="1">
    <citation type="submission" date="2007-08" db="EMBL/GenBank/DDBJ databases">
        <authorList>
            <person name="Zhao Y."/>
            <person name="Niu J.X."/>
        </authorList>
    </citation>
    <scope>NUCLEOTIDE SEQUENCE</scope>
    <source>
        <strain evidence="14">PR1</strain>
    </source>
</reference>
<sequence length="122" mass="12976">MPFSAPPDYSKSAFPVAVGIAVAVVLFTLTRSTLPQVGGNIHNLPHGGNYQDGTKTISFYGPWDFFASCSLISSGTPIIIGIIVFLILASYVSEKWPRSGSRRCSCCGPGAPPCTATVHEWL</sequence>
<comment type="function">
    <text evidence="1">Plays a role in viral cell-to-cell propagation, by facilitating genome transport to neighboring plant cells through plasmosdesmata,.</text>
</comment>
<evidence type="ECO:0000256" key="7">
    <source>
        <dbReference type="ARBA" id="ARBA00022870"/>
    </source>
</evidence>
<evidence type="ECO:0000256" key="3">
    <source>
        <dbReference type="ARBA" id="ARBA00010321"/>
    </source>
</evidence>
<evidence type="ECO:0000256" key="10">
    <source>
        <dbReference type="ARBA" id="ARBA00023136"/>
    </source>
</evidence>
<dbReference type="InterPro" id="IPR001896">
    <property type="entry name" value="Plant_vir_prot"/>
</dbReference>
<comment type="subcellular location">
    <subcellularLocation>
        <location evidence="2">Host endoplasmic reticulum membrane</location>
    </subcellularLocation>
</comment>
<feature type="transmembrane region" description="Helical" evidence="13">
    <location>
        <begin position="65"/>
        <end position="92"/>
    </location>
</feature>
<gene>
    <name evidence="14" type="ORF">ASPVgp3</name>
</gene>
<dbReference type="GO" id="GO:0044167">
    <property type="term" value="C:host cell endoplasmic reticulum membrane"/>
    <property type="evidence" value="ECO:0007669"/>
    <property type="project" value="UniProtKB-SubCell"/>
</dbReference>
<evidence type="ECO:0000256" key="2">
    <source>
        <dbReference type="ARBA" id="ARBA00004625"/>
    </source>
</evidence>
<keyword evidence="11" id="KW-1038">Host endoplasmic reticulum</keyword>
<dbReference type="EMBL" id="EU095327">
    <property type="protein sequence ID" value="ABV56205.1"/>
    <property type="molecule type" value="Genomic_RNA"/>
</dbReference>
<keyword evidence="8 13" id="KW-1133">Transmembrane helix</keyword>
<accession>A8CLZ8</accession>
<evidence type="ECO:0000313" key="14">
    <source>
        <dbReference type="EMBL" id="ABV56205.1"/>
    </source>
</evidence>
<dbReference type="Pfam" id="PF01307">
    <property type="entry name" value="Plant_vir_prot"/>
    <property type="match status" value="1"/>
</dbReference>
<name>A8CLZ8_9VIRU</name>
<organism evidence="14">
    <name type="scientific">Foveavirus mali</name>
    <dbReference type="NCBI Taxonomy" id="35350"/>
    <lineage>
        <taxon>Viruses</taxon>
        <taxon>Riboviria</taxon>
        <taxon>Orthornavirae</taxon>
        <taxon>Kitrinoviricota</taxon>
        <taxon>Alsuviricetes</taxon>
        <taxon>Tymovirales</taxon>
        <taxon>Betaflexiviridae</taxon>
        <taxon>Quinvirinae</taxon>
        <taxon>Foveavirus</taxon>
    </lineage>
</organism>